<dbReference type="CDD" id="cd04455">
    <property type="entry name" value="S1_NusA"/>
    <property type="match status" value="1"/>
</dbReference>
<dbReference type="Pfam" id="PF14520">
    <property type="entry name" value="HHH_5"/>
    <property type="match status" value="1"/>
</dbReference>
<keyword evidence="11" id="KW-1185">Reference proteome</keyword>
<gene>
    <name evidence="6 10" type="primary">nusA</name>
    <name evidence="10" type="ORF">E4P82_02555</name>
</gene>
<dbReference type="NCBIfam" id="TIGR01954">
    <property type="entry name" value="nusA_Cterm_rpt"/>
    <property type="match status" value="2"/>
</dbReference>
<reference evidence="10 11" key="1">
    <citation type="submission" date="2019-03" db="EMBL/GenBank/DDBJ databases">
        <title>Metabolic reconstructions from genomes of highly enriched 'Candidatus Accumulibacter' and 'Candidatus Competibacter' bioreactor populations.</title>
        <authorList>
            <person name="Annavajhala M.K."/>
            <person name="Welles L."/>
            <person name="Abbas B."/>
            <person name="Sorokin D."/>
            <person name="Park H."/>
            <person name="Van Loosdrecht M."/>
            <person name="Chandran K."/>
        </authorList>
    </citation>
    <scope>NUCLEOTIDE SEQUENCE [LARGE SCALE GENOMIC DNA]</scope>
    <source>
        <strain evidence="10 11">SBR_G</strain>
    </source>
</reference>
<evidence type="ECO:0000256" key="4">
    <source>
        <dbReference type="ARBA" id="ARBA00023015"/>
    </source>
</evidence>
<keyword evidence="5 6" id="KW-0804">Transcription</keyword>
<evidence type="ECO:0000313" key="11">
    <source>
        <dbReference type="Proteomes" id="UP000760480"/>
    </source>
</evidence>
<dbReference type="Gene3D" id="3.30.300.20">
    <property type="match status" value="2"/>
</dbReference>
<name>A0ABX1TFN8_9GAMM</name>
<evidence type="ECO:0000256" key="2">
    <source>
        <dbReference type="ARBA" id="ARBA00022490"/>
    </source>
</evidence>
<keyword evidence="4 6" id="KW-0805">Transcription regulation</keyword>
<evidence type="ECO:0000256" key="5">
    <source>
        <dbReference type="ARBA" id="ARBA00023163"/>
    </source>
</evidence>
<dbReference type="InterPro" id="IPR012340">
    <property type="entry name" value="NA-bd_OB-fold"/>
</dbReference>
<dbReference type="InterPro" id="IPR015946">
    <property type="entry name" value="KH_dom-like_a/b"/>
</dbReference>
<dbReference type="Pfam" id="PF13184">
    <property type="entry name" value="KH_NusA_1st"/>
    <property type="match status" value="1"/>
</dbReference>
<evidence type="ECO:0000256" key="1">
    <source>
        <dbReference type="ARBA" id="ARBA00022472"/>
    </source>
</evidence>
<dbReference type="Pfam" id="PF26594">
    <property type="entry name" value="KH_NusA_2nd"/>
    <property type="match status" value="1"/>
</dbReference>
<dbReference type="InterPro" id="IPR036555">
    <property type="entry name" value="NusA_N_sf"/>
</dbReference>
<dbReference type="Gene3D" id="1.10.150.20">
    <property type="entry name" value="5' to 3' exonuclease, C-terminal subdomain"/>
    <property type="match status" value="2"/>
</dbReference>
<feature type="domain" description="Transcription factor NusA N-terminal" evidence="7">
    <location>
        <begin position="18"/>
        <end position="141"/>
    </location>
</feature>
<dbReference type="InterPro" id="IPR058582">
    <property type="entry name" value="KH_NusA_2nd"/>
</dbReference>
<sequence>MRVKDSVSVKDSKEGHKEILLVVDAVSNERGVGKEIIFGALEVALASAAKKRYEGDPDVRVAINRRTGGYETFRRWLVVDDAAQIESPDRQMNLEDASRIQADVQAGGYVEILLENADFGGRIAAQTAKQVIVQKVRDAERAQIVDAYLHRKGELIGGVIKRLERDRDRRSERGERSERSDVILDVGGNVEAKIMGEDQIPRESFRTGERVRGYLKDVRTESRGPQLFVSRVAPEFLSALFSLEVPEINQGIIEIKGAARDPGSRAKIAVKSKDARIDPIGACVGMRGARVQSVTNELAGERVDIVQWDDDPVRFVMNAMSPAEVESVIVDEDAHSMDIIVADEKQLAQAIGKGGQNVQLASRLTGWTLNVMTRTQAQAKRGQEDEGLSRMFVEQLGVDEEIAAILVREGFAGLEEVAYVPVHEMLEIPEFDQEIVEELRGRARDVLLTRAIAAEEQIDSTRPAEDLLGMDGMDEELAFTLASNGIATMEDLAELSVDDLNDIAGLDDERAAKLIMTARAPWFSNDER</sequence>
<accession>A0ABX1TFN8</accession>
<dbReference type="RefSeq" id="WP_169247424.1">
    <property type="nucleotide sequence ID" value="NZ_SPMZ01000008.1"/>
</dbReference>
<dbReference type="Pfam" id="PF08529">
    <property type="entry name" value="NusA_N"/>
    <property type="match status" value="1"/>
</dbReference>
<comment type="subunit">
    <text evidence="6">Monomer. Binds directly to the core enzyme of the DNA-dependent RNA polymerase and to nascent RNA.</text>
</comment>
<protein>
    <recommendedName>
        <fullName evidence="6">Transcription termination/antitermination protein NusA</fullName>
    </recommendedName>
</protein>
<dbReference type="InterPro" id="IPR013735">
    <property type="entry name" value="TF_NusA_N"/>
</dbReference>
<evidence type="ECO:0000259" key="7">
    <source>
        <dbReference type="Pfam" id="PF08529"/>
    </source>
</evidence>
<dbReference type="SUPFAM" id="SSF47794">
    <property type="entry name" value="Rad51 N-terminal domain-like"/>
    <property type="match status" value="2"/>
</dbReference>
<comment type="function">
    <text evidence="6">Participates in both transcription termination and antitermination.</text>
</comment>
<feature type="domain" description="NusA-like second KH" evidence="9">
    <location>
        <begin position="313"/>
        <end position="378"/>
    </location>
</feature>
<dbReference type="Proteomes" id="UP000760480">
    <property type="component" value="Unassembled WGS sequence"/>
</dbReference>
<dbReference type="NCBIfam" id="TIGR01953">
    <property type="entry name" value="NusA"/>
    <property type="match status" value="1"/>
</dbReference>
<dbReference type="InterPro" id="IPR025249">
    <property type="entry name" value="TF_NusA_KH_1st"/>
</dbReference>
<keyword evidence="3 6" id="KW-0694">RNA-binding</keyword>
<comment type="similarity">
    <text evidence="6">Belongs to the NusA family.</text>
</comment>
<dbReference type="Gene3D" id="3.30.1480.10">
    <property type="entry name" value="NusA, N-terminal domain"/>
    <property type="match status" value="1"/>
</dbReference>
<dbReference type="SUPFAM" id="SSF54814">
    <property type="entry name" value="Prokaryotic type KH domain (KH-domain type II)"/>
    <property type="match status" value="2"/>
</dbReference>
<evidence type="ECO:0000256" key="6">
    <source>
        <dbReference type="HAMAP-Rule" id="MF_00945"/>
    </source>
</evidence>
<dbReference type="InterPro" id="IPR010213">
    <property type="entry name" value="TF_NusA"/>
</dbReference>
<dbReference type="HAMAP" id="MF_00945_B">
    <property type="entry name" value="NusA_B"/>
    <property type="match status" value="1"/>
</dbReference>
<evidence type="ECO:0000313" key="10">
    <source>
        <dbReference type="EMBL" id="NMQ18173.1"/>
    </source>
</evidence>
<keyword evidence="6" id="KW-0889">Transcription antitermination</keyword>
<keyword evidence="1 6" id="KW-0806">Transcription termination</keyword>
<dbReference type="InterPro" id="IPR010214">
    <property type="entry name" value="Tscrpt_termin_fac_NusA_C_rpt"/>
</dbReference>
<proteinExistence type="inferred from homology"/>
<dbReference type="InterPro" id="IPR010995">
    <property type="entry name" value="DNA_repair_Rad51/TF_NusA_a-hlx"/>
</dbReference>
<dbReference type="PANTHER" id="PTHR22648">
    <property type="entry name" value="TRANSCRIPTION TERMINATION FACTOR NUSA"/>
    <property type="match status" value="1"/>
</dbReference>
<comment type="subcellular location">
    <subcellularLocation>
        <location evidence="6">Cytoplasm</location>
    </subcellularLocation>
</comment>
<dbReference type="EMBL" id="SPMZ01000008">
    <property type="protein sequence ID" value="NMQ18173.1"/>
    <property type="molecule type" value="Genomic_DNA"/>
</dbReference>
<dbReference type="InterPro" id="IPR009019">
    <property type="entry name" value="KH_sf_prok-type"/>
</dbReference>
<feature type="domain" description="Transcription factor NusA first KH" evidence="8">
    <location>
        <begin position="233"/>
        <end position="308"/>
    </location>
</feature>
<dbReference type="PANTHER" id="PTHR22648:SF0">
    <property type="entry name" value="TRANSCRIPTION TERMINATION_ANTITERMINATION PROTEIN NUSA"/>
    <property type="match status" value="1"/>
</dbReference>
<dbReference type="InterPro" id="IPR030842">
    <property type="entry name" value="TF_NusA_bacterial"/>
</dbReference>
<dbReference type="SUPFAM" id="SSF69705">
    <property type="entry name" value="Transcription factor NusA, N-terminal domain"/>
    <property type="match status" value="1"/>
</dbReference>
<dbReference type="CDD" id="cd02134">
    <property type="entry name" value="KH-II_NusA_rpt1"/>
    <property type="match status" value="1"/>
</dbReference>
<evidence type="ECO:0000259" key="8">
    <source>
        <dbReference type="Pfam" id="PF13184"/>
    </source>
</evidence>
<evidence type="ECO:0000256" key="3">
    <source>
        <dbReference type="ARBA" id="ARBA00022884"/>
    </source>
</evidence>
<dbReference type="SUPFAM" id="SSF50249">
    <property type="entry name" value="Nucleic acid-binding proteins"/>
    <property type="match status" value="1"/>
</dbReference>
<comment type="caution">
    <text evidence="10">The sequence shown here is derived from an EMBL/GenBank/DDBJ whole genome shotgun (WGS) entry which is preliminary data.</text>
</comment>
<dbReference type="CDD" id="cd22529">
    <property type="entry name" value="KH-II_NusA_rpt2"/>
    <property type="match status" value="1"/>
</dbReference>
<organism evidence="10 11">
    <name type="scientific">Candidatus Competibacter phosphatis</name>
    <dbReference type="NCBI Taxonomy" id="221280"/>
    <lineage>
        <taxon>Bacteria</taxon>
        <taxon>Pseudomonadati</taxon>
        <taxon>Pseudomonadota</taxon>
        <taxon>Gammaproteobacteria</taxon>
        <taxon>Candidatus Competibacteraceae</taxon>
        <taxon>Candidatus Competibacter</taxon>
    </lineage>
</organism>
<dbReference type="Gene3D" id="2.40.50.140">
    <property type="entry name" value="Nucleic acid-binding proteins"/>
    <property type="match status" value="1"/>
</dbReference>
<evidence type="ECO:0000259" key="9">
    <source>
        <dbReference type="Pfam" id="PF26594"/>
    </source>
</evidence>
<keyword evidence="2 6" id="KW-0963">Cytoplasm</keyword>